<dbReference type="Pfam" id="PF09931">
    <property type="entry name" value="Phage_phiJL001_Gp84_N"/>
    <property type="match status" value="1"/>
</dbReference>
<organism evidence="2 3">
    <name type="scientific">Rhizobium rhizoryzae</name>
    <dbReference type="NCBI Taxonomy" id="451876"/>
    <lineage>
        <taxon>Bacteria</taxon>
        <taxon>Pseudomonadati</taxon>
        <taxon>Pseudomonadota</taxon>
        <taxon>Alphaproteobacteria</taxon>
        <taxon>Hyphomicrobiales</taxon>
        <taxon>Rhizobiaceae</taxon>
        <taxon>Rhizobium/Agrobacterium group</taxon>
        <taxon>Rhizobium</taxon>
    </lineage>
</organism>
<evidence type="ECO:0000313" key="2">
    <source>
        <dbReference type="EMBL" id="MBB4142709.1"/>
    </source>
</evidence>
<dbReference type="InterPro" id="IPR011928">
    <property type="entry name" value="Phage_phiJL001_Gp84"/>
</dbReference>
<dbReference type="RefSeq" id="WP_165136622.1">
    <property type="nucleotide sequence ID" value="NZ_CP049250.1"/>
</dbReference>
<proteinExistence type="predicted"/>
<dbReference type="EMBL" id="JACIEC010000001">
    <property type="protein sequence ID" value="MBB4142709.1"/>
    <property type="molecule type" value="Genomic_DNA"/>
</dbReference>
<protein>
    <submittedName>
        <fullName evidence="2">Putative phage protein (TIGR02218 family)</fullName>
    </submittedName>
</protein>
<dbReference type="Pfam" id="PF09356">
    <property type="entry name" value="Phage_BR0599"/>
    <property type="match status" value="1"/>
</dbReference>
<evidence type="ECO:0000313" key="3">
    <source>
        <dbReference type="Proteomes" id="UP000519897"/>
    </source>
</evidence>
<dbReference type="InterPro" id="IPR018964">
    <property type="entry name" value="Phage_phiJL001_Gp84_C"/>
</dbReference>
<reference evidence="2 3" key="1">
    <citation type="submission" date="2020-08" db="EMBL/GenBank/DDBJ databases">
        <title>Genomic Encyclopedia of Type Strains, Phase IV (KMG-IV): sequencing the most valuable type-strain genomes for metagenomic binning, comparative biology and taxonomic classification.</title>
        <authorList>
            <person name="Goeker M."/>
        </authorList>
    </citation>
    <scope>NUCLEOTIDE SEQUENCE [LARGE SCALE GENOMIC DNA]</scope>
    <source>
        <strain evidence="2 3">DSM 29514</strain>
    </source>
</reference>
<sequence length="291" mass="31247">MRHIPAELAAHLASDVTTTCHAWRVTRADGLVLGFTDHDDDLAVDGTLCRAASGFSASDNEAESGMAANAGEVQGGFSSDTIAEEELAAGRFDHARVELFLVNWADPSQFTRLDVREIGEVTRAGGAFTAELRSMAHRLDQPQGRVYGRRCDASLGDGRCRVSLSALQSAAMVSAQRDRSHLTVTGLVERESGFFDQGSLRFADGSTAMIERHVAEEGGVGRLTLWLPLERDVAESEAVLLTAGCDKSFATCRARFANGLNFRGFPHMPGSDFSYSYADGDGQHDGGVLFP</sequence>
<keyword evidence="3" id="KW-1185">Reference proteome</keyword>
<dbReference type="NCBIfam" id="TIGR02218">
    <property type="entry name" value="phg_TIGR02218"/>
    <property type="match status" value="1"/>
</dbReference>
<feature type="domain" description="Bacteriophage phiJL001 Gp84 C-terminal" evidence="1">
    <location>
        <begin position="193"/>
        <end position="272"/>
    </location>
</feature>
<name>A0A7W6PQA4_9HYPH</name>
<dbReference type="Proteomes" id="UP000519897">
    <property type="component" value="Unassembled WGS sequence"/>
</dbReference>
<dbReference type="AlphaFoldDB" id="A0A7W6PQA4"/>
<gene>
    <name evidence="2" type="ORF">GGQ72_001208</name>
</gene>
<comment type="caution">
    <text evidence="2">The sequence shown here is derived from an EMBL/GenBank/DDBJ whole genome shotgun (WGS) entry which is preliminary data.</text>
</comment>
<accession>A0A7W6PQA4</accession>
<evidence type="ECO:0000259" key="1">
    <source>
        <dbReference type="Pfam" id="PF09356"/>
    </source>
</evidence>